<dbReference type="RefSeq" id="WP_109325884.1">
    <property type="nucleotide sequence ID" value="NZ_CP029353.1"/>
</dbReference>
<keyword evidence="10" id="KW-1185">Reference proteome</keyword>
<feature type="domain" description="NodB homology" evidence="8">
    <location>
        <begin position="103"/>
        <end position="357"/>
    </location>
</feature>
<dbReference type="GO" id="GO:0016810">
    <property type="term" value="F:hydrolase activity, acting on carbon-nitrogen (but not peptide) bonds"/>
    <property type="evidence" value="ECO:0007669"/>
    <property type="project" value="InterPro"/>
</dbReference>
<dbReference type="InterPro" id="IPR051398">
    <property type="entry name" value="Polysacch_Deacetylase"/>
</dbReference>
<evidence type="ECO:0000256" key="7">
    <source>
        <dbReference type="SAM" id="SignalP"/>
    </source>
</evidence>
<dbReference type="OrthoDB" id="9782872at2"/>
<evidence type="ECO:0000256" key="2">
    <source>
        <dbReference type="ARBA" id="ARBA00004613"/>
    </source>
</evidence>
<evidence type="ECO:0000259" key="8">
    <source>
        <dbReference type="PROSITE" id="PS51677"/>
    </source>
</evidence>
<dbReference type="EMBL" id="CP029353">
    <property type="protein sequence ID" value="AWK86125.1"/>
    <property type="molecule type" value="Genomic_DNA"/>
</dbReference>
<dbReference type="Proteomes" id="UP000245629">
    <property type="component" value="Chromosome 2"/>
</dbReference>
<organism evidence="9 10">
    <name type="scientific">Azospirillum thermophilum</name>
    <dbReference type="NCBI Taxonomy" id="2202148"/>
    <lineage>
        <taxon>Bacteria</taxon>
        <taxon>Pseudomonadati</taxon>
        <taxon>Pseudomonadota</taxon>
        <taxon>Alphaproteobacteria</taxon>
        <taxon>Rhodospirillales</taxon>
        <taxon>Azospirillaceae</taxon>
        <taxon>Azospirillum</taxon>
    </lineage>
</organism>
<dbReference type="KEGG" id="azz:DEW08_07555"/>
<evidence type="ECO:0000256" key="1">
    <source>
        <dbReference type="ARBA" id="ARBA00003236"/>
    </source>
</evidence>
<evidence type="ECO:0000256" key="5">
    <source>
        <dbReference type="ARBA" id="ARBA00022729"/>
    </source>
</evidence>
<dbReference type="CDD" id="cd10973">
    <property type="entry name" value="CE4_DAC_u4_5s"/>
    <property type="match status" value="1"/>
</dbReference>
<dbReference type="GO" id="GO:0005975">
    <property type="term" value="P:carbohydrate metabolic process"/>
    <property type="evidence" value="ECO:0007669"/>
    <property type="project" value="InterPro"/>
</dbReference>
<evidence type="ECO:0000313" key="9">
    <source>
        <dbReference type="EMBL" id="AWK86125.1"/>
    </source>
</evidence>
<feature type="chain" id="PRO_5015721441" description="Chitooligosaccharide deacetylase" evidence="7">
    <location>
        <begin position="40"/>
        <end position="357"/>
    </location>
</feature>
<comment type="similarity">
    <text evidence="3">Belongs to the polysaccharide deacetylase family.</text>
</comment>
<dbReference type="Gene3D" id="3.20.20.370">
    <property type="entry name" value="Glycoside hydrolase/deacetylase"/>
    <property type="match status" value="1"/>
</dbReference>
<feature type="signal peptide" evidence="7">
    <location>
        <begin position="1"/>
        <end position="39"/>
    </location>
</feature>
<dbReference type="InterPro" id="IPR002509">
    <property type="entry name" value="NODB_dom"/>
</dbReference>
<protein>
    <recommendedName>
        <fullName evidence="4">Chitooligosaccharide deacetylase</fullName>
    </recommendedName>
    <alternativeName>
        <fullName evidence="6">Nodulation protein B</fullName>
    </alternativeName>
</protein>
<sequence>MPPGPRLFRPGFLGRAARMVAAAMGLWAAFMPAAGRAAAADAAMPSAVVFAYDRFGEDQTPSVSIRIDQFEAHLEELTSGDYQVLPLPRILEALRGGKPLPDRAVAITIDEASRSAFQEAWPRLKAAGLPFTLFVATDAVDRGSPNHMSWSEIRQLAAAGVTIGALGTSTQSLVPRSPGEIAADLRRMADRMKAELGQRPALFAYPQGEYSLAVRDVVKDLGYAAAFGQQSGVLYPQADPWGLPRFVMNEAYGSVDRFRLAANALPLPVSDLTPDDPLVTVNPPPLGFTIGDGIGDSSRLACFAAGQGRTVLERVAEDRVEVRIKDPLPPGRARVNCTLPAGEGRWRWLGVQFLIPE</sequence>
<reference evidence="10" key="1">
    <citation type="submission" date="2018-05" db="EMBL/GenBank/DDBJ databases">
        <title>Azospirillum thermophila sp. nov., a novel isolated from hot spring.</title>
        <authorList>
            <person name="Zhao Z."/>
        </authorList>
    </citation>
    <scope>NUCLEOTIDE SEQUENCE [LARGE SCALE GENOMIC DNA]</scope>
    <source>
        <strain evidence="10">CFH 70021</strain>
    </source>
</reference>
<dbReference type="GO" id="GO:0005576">
    <property type="term" value="C:extracellular region"/>
    <property type="evidence" value="ECO:0007669"/>
    <property type="project" value="UniProtKB-SubCell"/>
</dbReference>
<comment type="function">
    <text evidence="1">Is involved in generating a small heat-stable compound (Nod), an acylated oligomer of N-acetylglucosamine, that stimulates mitosis in various plant protoplasts.</text>
</comment>
<accession>A0A2S2CNW4</accession>
<evidence type="ECO:0000256" key="4">
    <source>
        <dbReference type="ARBA" id="ARBA00020071"/>
    </source>
</evidence>
<evidence type="ECO:0000256" key="6">
    <source>
        <dbReference type="ARBA" id="ARBA00032976"/>
    </source>
</evidence>
<comment type="subcellular location">
    <subcellularLocation>
        <location evidence="2">Secreted</location>
    </subcellularLocation>
</comment>
<name>A0A2S2CNW4_9PROT</name>
<gene>
    <name evidence="9" type="ORF">DEW08_07555</name>
</gene>
<evidence type="ECO:0000256" key="3">
    <source>
        <dbReference type="ARBA" id="ARBA00010973"/>
    </source>
</evidence>
<dbReference type="PROSITE" id="PS51677">
    <property type="entry name" value="NODB"/>
    <property type="match status" value="1"/>
</dbReference>
<keyword evidence="5 7" id="KW-0732">Signal</keyword>
<dbReference type="Pfam" id="PF01522">
    <property type="entry name" value="Polysacc_deac_1"/>
    <property type="match status" value="1"/>
</dbReference>
<dbReference type="InterPro" id="IPR011330">
    <property type="entry name" value="Glyco_hydro/deAcase_b/a-brl"/>
</dbReference>
<dbReference type="AlphaFoldDB" id="A0A2S2CNW4"/>
<dbReference type="PANTHER" id="PTHR34216">
    <property type="match status" value="1"/>
</dbReference>
<dbReference type="SUPFAM" id="SSF88713">
    <property type="entry name" value="Glycoside hydrolase/deacetylase"/>
    <property type="match status" value="1"/>
</dbReference>
<dbReference type="PANTHER" id="PTHR34216:SF3">
    <property type="entry name" value="POLY-BETA-1,6-N-ACETYL-D-GLUCOSAMINE N-DEACETYLASE"/>
    <property type="match status" value="1"/>
</dbReference>
<evidence type="ECO:0000313" key="10">
    <source>
        <dbReference type="Proteomes" id="UP000245629"/>
    </source>
</evidence>
<proteinExistence type="inferred from homology"/>